<dbReference type="GO" id="GO:0003964">
    <property type="term" value="F:RNA-directed DNA polymerase activity"/>
    <property type="evidence" value="ECO:0007669"/>
    <property type="project" value="UniProtKB-KW"/>
</dbReference>
<dbReference type="SUPFAM" id="SSF53098">
    <property type="entry name" value="Ribonuclease H-like"/>
    <property type="match status" value="1"/>
</dbReference>
<reference evidence="3" key="1">
    <citation type="journal article" date="2019" name="Plant Biotechnol. J.">
        <title>Genome sequencing of the Australian wild diploid species Gossypium australe highlights disease resistance and delayed gland morphogenesis.</title>
        <authorList>
            <person name="Cai Y."/>
            <person name="Cai X."/>
            <person name="Wang Q."/>
            <person name="Wang P."/>
            <person name="Zhang Y."/>
            <person name="Cai C."/>
            <person name="Xu Y."/>
            <person name="Wang K."/>
            <person name="Zhou Z."/>
            <person name="Wang C."/>
            <person name="Geng S."/>
            <person name="Li B."/>
            <person name="Dong Q."/>
            <person name="Hou Y."/>
            <person name="Wang H."/>
            <person name="Ai P."/>
            <person name="Liu Z."/>
            <person name="Yi F."/>
            <person name="Sun M."/>
            <person name="An G."/>
            <person name="Cheng J."/>
            <person name="Zhang Y."/>
            <person name="Shi Q."/>
            <person name="Xie Y."/>
            <person name="Shi X."/>
            <person name="Chang Y."/>
            <person name="Huang F."/>
            <person name="Chen Y."/>
            <person name="Hong S."/>
            <person name="Mi L."/>
            <person name="Sun Q."/>
            <person name="Zhang L."/>
            <person name="Zhou B."/>
            <person name="Peng R."/>
            <person name="Zhang X."/>
            <person name="Liu F."/>
        </authorList>
    </citation>
    <scope>NUCLEOTIDE SEQUENCE [LARGE SCALE GENOMIC DNA]</scope>
    <source>
        <strain evidence="3">cv. PA1801</strain>
    </source>
</reference>
<proteinExistence type="predicted"/>
<dbReference type="AlphaFoldDB" id="A0A5B6V9U3"/>
<dbReference type="PANTHER" id="PTHR45835">
    <property type="entry name" value="YALI0A06105P"/>
    <property type="match status" value="1"/>
</dbReference>
<dbReference type="InterPro" id="IPR001584">
    <property type="entry name" value="Integrase_cat-core"/>
</dbReference>
<protein>
    <submittedName>
        <fullName evidence="2">Reverse transcriptase</fullName>
    </submittedName>
</protein>
<dbReference type="InterPro" id="IPR036397">
    <property type="entry name" value="RNaseH_sf"/>
</dbReference>
<keyword evidence="2" id="KW-0808">Transferase</keyword>
<organism evidence="2 3">
    <name type="scientific">Gossypium australe</name>
    <dbReference type="NCBI Taxonomy" id="47621"/>
    <lineage>
        <taxon>Eukaryota</taxon>
        <taxon>Viridiplantae</taxon>
        <taxon>Streptophyta</taxon>
        <taxon>Embryophyta</taxon>
        <taxon>Tracheophyta</taxon>
        <taxon>Spermatophyta</taxon>
        <taxon>Magnoliopsida</taxon>
        <taxon>eudicotyledons</taxon>
        <taxon>Gunneridae</taxon>
        <taxon>Pentapetalae</taxon>
        <taxon>rosids</taxon>
        <taxon>malvids</taxon>
        <taxon>Malvales</taxon>
        <taxon>Malvaceae</taxon>
        <taxon>Malvoideae</taxon>
        <taxon>Gossypium</taxon>
    </lineage>
</organism>
<evidence type="ECO:0000259" key="1">
    <source>
        <dbReference type="PROSITE" id="PS50994"/>
    </source>
</evidence>
<dbReference type="OrthoDB" id="1909122at2759"/>
<name>A0A5B6V9U3_9ROSI</name>
<evidence type="ECO:0000313" key="2">
    <source>
        <dbReference type="EMBL" id="KAA3465962.1"/>
    </source>
</evidence>
<dbReference type="GO" id="GO:0003676">
    <property type="term" value="F:nucleic acid binding"/>
    <property type="evidence" value="ECO:0007669"/>
    <property type="project" value="InterPro"/>
</dbReference>
<gene>
    <name evidence="2" type="ORF">EPI10_001092</name>
</gene>
<dbReference type="PROSITE" id="PS50994">
    <property type="entry name" value="INTEGRASE"/>
    <property type="match status" value="1"/>
</dbReference>
<accession>A0A5B6V9U3</accession>
<comment type="caution">
    <text evidence="2">The sequence shown here is derived from an EMBL/GenBank/DDBJ whole genome shotgun (WGS) entry which is preliminary data.</text>
</comment>
<dbReference type="InterPro" id="IPR012337">
    <property type="entry name" value="RNaseH-like_sf"/>
</dbReference>
<dbReference type="Gene3D" id="3.30.420.10">
    <property type="entry name" value="Ribonuclease H-like superfamily/Ribonuclease H"/>
    <property type="match status" value="1"/>
</dbReference>
<sequence>MKREISEFVSRCLVCQQVKAEHQVPSGLLQPVMIPEWKWDIVTMDFVSGLPLSPKKKDKLQEALGTKLNFSTTFHPQTDGQSERVIQILEDMLRCCALEFEGNWEKYLPLVEFAYNNSFQSSINMAPVDLIRETEEEVKVIRDYLKAALDRIEFQIGDKVFLKVSPWKKILHFGRKGKLSPRFIRSNPSYVISPSEIEIQPDMTYNEEPIRIISREVKQLRNKSIALVKVLWQKHGVEEATWEPEEAMRK</sequence>
<evidence type="ECO:0000313" key="3">
    <source>
        <dbReference type="Proteomes" id="UP000325315"/>
    </source>
</evidence>
<dbReference type="Proteomes" id="UP000325315">
    <property type="component" value="Unassembled WGS sequence"/>
</dbReference>
<dbReference type="GO" id="GO:0015074">
    <property type="term" value="P:DNA integration"/>
    <property type="evidence" value="ECO:0007669"/>
    <property type="project" value="InterPro"/>
</dbReference>
<keyword evidence="3" id="KW-1185">Reference proteome</keyword>
<keyword evidence="2" id="KW-0695">RNA-directed DNA polymerase</keyword>
<feature type="domain" description="Integrase catalytic" evidence="1">
    <location>
        <begin position="1"/>
        <end position="135"/>
    </location>
</feature>
<keyword evidence="2" id="KW-0548">Nucleotidyltransferase</keyword>
<dbReference type="PANTHER" id="PTHR45835:SF99">
    <property type="entry name" value="CHROMO DOMAIN-CONTAINING PROTEIN-RELATED"/>
    <property type="match status" value="1"/>
</dbReference>
<dbReference type="EMBL" id="SMMG02000007">
    <property type="protein sequence ID" value="KAA3465962.1"/>
    <property type="molecule type" value="Genomic_DNA"/>
</dbReference>